<feature type="domain" description="GGDEF" evidence="5">
    <location>
        <begin position="449"/>
        <end position="579"/>
    </location>
</feature>
<dbReference type="FunFam" id="3.30.70.270:FF:000001">
    <property type="entry name" value="Diguanylate cyclase domain protein"/>
    <property type="match status" value="1"/>
</dbReference>
<dbReference type="Proteomes" id="UP000031197">
    <property type="component" value="Unassembled WGS sequence"/>
</dbReference>
<feature type="transmembrane region" description="Helical" evidence="4">
    <location>
        <begin position="300"/>
        <end position="320"/>
    </location>
</feature>
<evidence type="ECO:0000256" key="2">
    <source>
        <dbReference type="ARBA" id="ARBA00012528"/>
    </source>
</evidence>
<dbReference type="AlphaFoldDB" id="A0A0B3Y0G6"/>
<dbReference type="InterPro" id="IPR029787">
    <property type="entry name" value="Nucleotide_cyclase"/>
</dbReference>
<dbReference type="RefSeq" id="WP_039223475.1">
    <property type="nucleotide sequence ID" value="NZ_JWLW01000066.1"/>
</dbReference>
<dbReference type="SUPFAM" id="SSF55073">
    <property type="entry name" value="Nucleotide cyclase"/>
    <property type="match status" value="1"/>
</dbReference>
<dbReference type="InterPro" id="IPR050469">
    <property type="entry name" value="Diguanylate_Cyclase"/>
</dbReference>
<keyword evidence="7" id="KW-1185">Reference proteome</keyword>
<evidence type="ECO:0000259" key="5">
    <source>
        <dbReference type="PROSITE" id="PS50887"/>
    </source>
</evidence>
<dbReference type="Pfam" id="PF07695">
    <property type="entry name" value="7TMR-DISM_7TM"/>
    <property type="match status" value="1"/>
</dbReference>
<feature type="transmembrane region" description="Helical" evidence="4">
    <location>
        <begin position="382"/>
        <end position="403"/>
    </location>
</feature>
<evidence type="ECO:0000256" key="1">
    <source>
        <dbReference type="ARBA" id="ARBA00001946"/>
    </source>
</evidence>
<dbReference type="PROSITE" id="PS50887">
    <property type="entry name" value="GGDEF"/>
    <property type="match status" value="1"/>
</dbReference>
<keyword evidence="4" id="KW-0472">Membrane</keyword>
<dbReference type="InterPro" id="IPR000160">
    <property type="entry name" value="GGDEF_dom"/>
</dbReference>
<accession>A0A0B3Y0G6</accession>
<dbReference type="Pfam" id="PF07696">
    <property type="entry name" value="7TMR-DISMED2"/>
    <property type="match status" value="1"/>
</dbReference>
<proteinExistence type="predicted"/>
<dbReference type="GO" id="GO:1902201">
    <property type="term" value="P:negative regulation of bacterial-type flagellum-dependent cell motility"/>
    <property type="evidence" value="ECO:0007669"/>
    <property type="project" value="TreeGrafter"/>
</dbReference>
<comment type="catalytic activity">
    <reaction evidence="3">
        <text>2 GTP = 3',3'-c-di-GMP + 2 diphosphate</text>
        <dbReference type="Rhea" id="RHEA:24898"/>
        <dbReference type="ChEBI" id="CHEBI:33019"/>
        <dbReference type="ChEBI" id="CHEBI:37565"/>
        <dbReference type="ChEBI" id="CHEBI:58805"/>
        <dbReference type="EC" id="2.7.7.65"/>
    </reaction>
</comment>
<dbReference type="OrthoDB" id="5289013at2"/>
<evidence type="ECO:0000313" key="7">
    <source>
        <dbReference type="Proteomes" id="UP000031197"/>
    </source>
</evidence>
<dbReference type="InterPro" id="IPR043128">
    <property type="entry name" value="Rev_trsase/Diguanyl_cyclase"/>
</dbReference>
<sequence>MKALLLFIGFVIVNCLWGGLSHAYAKSTASLDKMQLVNDKLWMYYEEGSQLTAEDILTKHQQNRLIKNTKGRVSYGFTGNTVWGVLAVELDTYGVLVTRIAKNSPINVPFLPLKIEIDNAWLDDIDLYFFENGQRKRHVKLGDNQVHSARFDDTRMPSVFYRFTQPETLVVFRFSSEDPMTIPIYVGPPVVAKNKTTENAYFYGALYGALVILLVYNLVLYSYLKERRYLLYSLYLLSFLLFNFTYTGHGFWWLWPESIFLQQWLLPALMFLYLFSAVRFTIEFLNTQLYLPTLYRCRKYIYGALGALAVTIVLIGSRSFAVMSQLAVLTTIAIWMLLIGIFAYRNGDTLAKFFLPAILCGTGGAMVSSLATWGLIPYSKWAFRGIEIGMVLEMSLLSISLAFNYKQVQQARRNAERDARLDPLTSLYNRRAFEDLVYPIWEMGKRSNKFMSVMLIDIDWFKGINDKYGHDMGDKVLKKVAEEIKGQVRGSDITFRWGGEEFLVILPNTRVHYAKQIAENLRVHLFTHDINKFIRVTVSIGVAGTSPGEEDVNVLIKQSDQALYLAKAKGRNKVVVWEEDSE</sequence>
<dbReference type="GO" id="GO:0052621">
    <property type="term" value="F:diguanylate cyclase activity"/>
    <property type="evidence" value="ECO:0007669"/>
    <property type="project" value="UniProtKB-EC"/>
</dbReference>
<organism evidence="6 7">
    <name type="scientific">Alteromonas marina</name>
    <dbReference type="NCBI Taxonomy" id="203795"/>
    <lineage>
        <taxon>Bacteria</taxon>
        <taxon>Pseudomonadati</taxon>
        <taxon>Pseudomonadota</taxon>
        <taxon>Gammaproteobacteria</taxon>
        <taxon>Alteromonadales</taxon>
        <taxon>Alteromonadaceae</taxon>
        <taxon>Alteromonas/Salinimonas group</taxon>
        <taxon>Alteromonas</taxon>
    </lineage>
</organism>
<evidence type="ECO:0000256" key="3">
    <source>
        <dbReference type="ARBA" id="ARBA00034247"/>
    </source>
</evidence>
<dbReference type="PANTHER" id="PTHR45138:SF9">
    <property type="entry name" value="DIGUANYLATE CYCLASE DGCM-RELATED"/>
    <property type="match status" value="1"/>
</dbReference>
<dbReference type="GO" id="GO:0043709">
    <property type="term" value="P:cell adhesion involved in single-species biofilm formation"/>
    <property type="evidence" value="ECO:0007669"/>
    <property type="project" value="TreeGrafter"/>
</dbReference>
<feature type="transmembrane region" description="Helical" evidence="4">
    <location>
        <begin position="200"/>
        <end position="220"/>
    </location>
</feature>
<name>A0A0B3Y0G6_9ALTE</name>
<dbReference type="CDD" id="cd01949">
    <property type="entry name" value="GGDEF"/>
    <property type="match status" value="1"/>
</dbReference>
<comment type="caution">
    <text evidence="6">The sequence shown here is derived from an EMBL/GenBank/DDBJ whole genome shotgun (WGS) entry which is preliminary data.</text>
</comment>
<dbReference type="Gene3D" id="2.60.40.2380">
    <property type="match status" value="1"/>
</dbReference>
<dbReference type="InterPro" id="IPR011623">
    <property type="entry name" value="7TMR_DISM_rcpt_extracell_dom1"/>
</dbReference>
<dbReference type="InterPro" id="IPR011622">
    <property type="entry name" value="7TMR_DISM_rcpt_extracell_dom2"/>
</dbReference>
<dbReference type="EC" id="2.7.7.65" evidence="2"/>
<feature type="transmembrane region" description="Helical" evidence="4">
    <location>
        <begin position="261"/>
        <end position="280"/>
    </location>
</feature>
<dbReference type="EMBL" id="JWLW01000066">
    <property type="protein sequence ID" value="KHT44652.1"/>
    <property type="molecule type" value="Genomic_DNA"/>
</dbReference>
<evidence type="ECO:0000313" key="6">
    <source>
        <dbReference type="EMBL" id="KHT44652.1"/>
    </source>
</evidence>
<protein>
    <recommendedName>
        <fullName evidence="2">diguanylate cyclase</fullName>
        <ecNumber evidence="2">2.7.7.65</ecNumber>
    </recommendedName>
</protein>
<dbReference type="GO" id="GO:0005886">
    <property type="term" value="C:plasma membrane"/>
    <property type="evidence" value="ECO:0007669"/>
    <property type="project" value="TreeGrafter"/>
</dbReference>
<dbReference type="Pfam" id="PF00990">
    <property type="entry name" value="GGDEF"/>
    <property type="match status" value="1"/>
</dbReference>
<gene>
    <name evidence="6" type="ORF">RJ41_17520</name>
</gene>
<feature type="transmembrane region" description="Helical" evidence="4">
    <location>
        <begin position="353"/>
        <end position="376"/>
    </location>
</feature>
<feature type="transmembrane region" description="Helical" evidence="4">
    <location>
        <begin position="232"/>
        <end position="255"/>
    </location>
</feature>
<feature type="transmembrane region" description="Helical" evidence="4">
    <location>
        <begin position="326"/>
        <end position="344"/>
    </location>
</feature>
<comment type="cofactor">
    <cofactor evidence="1">
        <name>Mg(2+)</name>
        <dbReference type="ChEBI" id="CHEBI:18420"/>
    </cofactor>
</comment>
<dbReference type="Gene3D" id="3.30.70.270">
    <property type="match status" value="1"/>
</dbReference>
<keyword evidence="4" id="KW-1133">Transmembrane helix</keyword>
<dbReference type="NCBIfam" id="TIGR00254">
    <property type="entry name" value="GGDEF"/>
    <property type="match status" value="1"/>
</dbReference>
<reference evidence="6 7" key="1">
    <citation type="submission" date="2014-12" db="EMBL/GenBank/DDBJ databases">
        <title>Genome sequencing of Alteromonas marina AD001.</title>
        <authorList>
            <person name="Adrian T.G.S."/>
            <person name="Chan K.G."/>
        </authorList>
    </citation>
    <scope>NUCLEOTIDE SEQUENCE [LARGE SCALE GENOMIC DNA]</scope>
    <source>
        <strain evidence="6 7">AD001</strain>
    </source>
</reference>
<dbReference type="SMART" id="SM00267">
    <property type="entry name" value="GGDEF"/>
    <property type="match status" value="1"/>
</dbReference>
<dbReference type="PANTHER" id="PTHR45138">
    <property type="entry name" value="REGULATORY COMPONENTS OF SENSORY TRANSDUCTION SYSTEM"/>
    <property type="match status" value="1"/>
</dbReference>
<evidence type="ECO:0000256" key="4">
    <source>
        <dbReference type="SAM" id="Phobius"/>
    </source>
</evidence>
<keyword evidence="4" id="KW-0812">Transmembrane</keyword>